<evidence type="ECO:0000313" key="2">
    <source>
        <dbReference type="EMBL" id="GIH95293.1"/>
    </source>
</evidence>
<organism evidence="2 3">
    <name type="scientific">Planobispora siamensis</name>
    <dbReference type="NCBI Taxonomy" id="936338"/>
    <lineage>
        <taxon>Bacteria</taxon>
        <taxon>Bacillati</taxon>
        <taxon>Actinomycetota</taxon>
        <taxon>Actinomycetes</taxon>
        <taxon>Streptosporangiales</taxon>
        <taxon>Streptosporangiaceae</taxon>
        <taxon>Planobispora</taxon>
    </lineage>
</organism>
<comment type="caution">
    <text evidence="2">The sequence shown here is derived from an EMBL/GenBank/DDBJ whole genome shotgun (WGS) entry which is preliminary data.</text>
</comment>
<sequence length="163" mass="18391">MRARRIATSGSTRWPTKPGWRETITDALDDQLARCQPGDTLIVRHGAADQGVDRIVAGWIADHLEPAAQRTVRLVEETVPARWEECAPSCRPEHRRVNRGNRGKAPTYCPSAGHRRNPDIPAHPDYPVDLFLAWCLNDSSGTSKTIEHARKARIAHRTWNAYR</sequence>
<dbReference type="RefSeq" id="WP_204067393.1">
    <property type="nucleotide sequence ID" value="NZ_BOOJ01000052.1"/>
</dbReference>
<evidence type="ECO:0000313" key="3">
    <source>
        <dbReference type="Proteomes" id="UP000619788"/>
    </source>
</evidence>
<name>A0A8J3STF4_9ACTN</name>
<feature type="region of interest" description="Disordered" evidence="1">
    <location>
        <begin position="1"/>
        <end position="20"/>
    </location>
</feature>
<gene>
    <name evidence="2" type="ORF">Psi01_59230</name>
</gene>
<accession>A0A8J3STF4</accession>
<evidence type="ECO:0000256" key="1">
    <source>
        <dbReference type="SAM" id="MobiDB-lite"/>
    </source>
</evidence>
<dbReference type="EMBL" id="BOOJ01000052">
    <property type="protein sequence ID" value="GIH95293.1"/>
    <property type="molecule type" value="Genomic_DNA"/>
</dbReference>
<dbReference type="Proteomes" id="UP000619788">
    <property type="component" value="Unassembled WGS sequence"/>
</dbReference>
<dbReference type="AlphaFoldDB" id="A0A8J3STF4"/>
<reference evidence="2 3" key="1">
    <citation type="submission" date="2021-01" db="EMBL/GenBank/DDBJ databases">
        <title>Whole genome shotgun sequence of Planobispora siamensis NBRC 107568.</title>
        <authorList>
            <person name="Komaki H."/>
            <person name="Tamura T."/>
        </authorList>
    </citation>
    <scope>NUCLEOTIDE SEQUENCE [LARGE SCALE GENOMIC DNA]</scope>
    <source>
        <strain evidence="2 3">NBRC 107568</strain>
    </source>
</reference>
<proteinExistence type="predicted"/>
<keyword evidence="3" id="KW-1185">Reference proteome</keyword>
<protein>
    <submittedName>
        <fullName evidence="2">Uncharacterized protein</fullName>
    </submittedName>
</protein>